<dbReference type="GeneID" id="75916262"/>
<dbReference type="RefSeq" id="XP_051442338.1">
    <property type="nucleotide sequence ID" value="XM_051590919.1"/>
</dbReference>
<dbReference type="Proteomes" id="UP001206595">
    <property type="component" value="Unassembled WGS sequence"/>
</dbReference>
<accession>A0AAD5HBY9</accession>
<sequence length="176" mass="20722">MLNGYADHPHSNAGRAICTDFPLALETHCPFCQWPGPNKWNCLVGWLKPFLSCRVSSYRRAAVHSLVRCNHLGDYHRGYPERNLDHFQEDSPWHSRVDSQRLQTFQTGTFGNTLEPLQLMCCLKGIRDLKQVHVSELKVRKCTYNSAVGKKSHHRYSRIWQRQMQQERQWQGWMRV</sequence>
<protein>
    <submittedName>
        <fullName evidence="1">Uncharacterized protein</fullName>
    </submittedName>
</protein>
<dbReference type="EMBL" id="MU620942">
    <property type="protein sequence ID" value="KAI8577334.1"/>
    <property type="molecule type" value="Genomic_DNA"/>
</dbReference>
<evidence type="ECO:0000313" key="1">
    <source>
        <dbReference type="EMBL" id="KAI8577334.1"/>
    </source>
</evidence>
<dbReference type="AlphaFoldDB" id="A0AAD5HBY9"/>
<keyword evidence="2" id="KW-1185">Reference proteome</keyword>
<reference evidence="1" key="2">
    <citation type="journal article" date="2022" name="Proc. Natl. Acad. Sci. U.S.A.">
        <title>Diploid-dominant life cycles characterize the early evolution of Fungi.</title>
        <authorList>
            <person name="Amses K.R."/>
            <person name="Simmons D.R."/>
            <person name="Longcore J.E."/>
            <person name="Mondo S.J."/>
            <person name="Seto K."/>
            <person name="Jeronimo G.H."/>
            <person name="Bonds A.E."/>
            <person name="Quandt C.A."/>
            <person name="Davis W.J."/>
            <person name="Chang Y."/>
            <person name="Federici B.A."/>
            <person name="Kuo A."/>
            <person name="LaButti K."/>
            <person name="Pangilinan J."/>
            <person name="Andreopoulos W."/>
            <person name="Tritt A."/>
            <person name="Riley R."/>
            <person name="Hundley H."/>
            <person name="Johnson J."/>
            <person name="Lipzen A."/>
            <person name="Barry K."/>
            <person name="Lang B.F."/>
            <person name="Cuomo C.A."/>
            <person name="Buchler N.E."/>
            <person name="Grigoriev I.V."/>
            <person name="Spatafora J.W."/>
            <person name="Stajich J.E."/>
            <person name="James T.Y."/>
        </authorList>
    </citation>
    <scope>NUCLEOTIDE SEQUENCE</scope>
    <source>
        <strain evidence="1">AG</strain>
    </source>
</reference>
<organism evidence="1 2">
    <name type="scientific">Umbelopsis ramanniana AG</name>
    <dbReference type="NCBI Taxonomy" id="1314678"/>
    <lineage>
        <taxon>Eukaryota</taxon>
        <taxon>Fungi</taxon>
        <taxon>Fungi incertae sedis</taxon>
        <taxon>Mucoromycota</taxon>
        <taxon>Mucoromycotina</taxon>
        <taxon>Umbelopsidomycetes</taxon>
        <taxon>Umbelopsidales</taxon>
        <taxon>Umbelopsidaceae</taxon>
        <taxon>Umbelopsis</taxon>
    </lineage>
</organism>
<name>A0AAD5HBY9_UMBRA</name>
<comment type="caution">
    <text evidence="1">The sequence shown here is derived from an EMBL/GenBank/DDBJ whole genome shotgun (WGS) entry which is preliminary data.</text>
</comment>
<reference evidence="1" key="1">
    <citation type="submission" date="2021-06" db="EMBL/GenBank/DDBJ databases">
        <authorList>
            <consortium name="DOE Joint Genome Institute"/>
            <person name="Mondo S.J."/>
            <person name="Amses K.R."/>
            <person name="Simmons D.R."/>
            <person name="Longcore J.E."/>
            <person name="Seto K."/>
            <person name="Alves G.H."/>
            <person name="Bonds A.E."/>
            <person name="Quandt C.A."/>
            <person name="Davis W.J."/>
            <person name="Chang Y."/>
            <person name="Letcher P.M."/>
            <person name="Powell M.J."/>
            <person name="Kuo A."/>
            <person name="Labutti K."/>
            <person name="Pangilinan J."/>
            <person name="Andreopoulos W."/>
            <person name="Tritt A."/>
            <person name="Riley R."/>
            <person name="Hundley H."/>
            <person name="Johnson J."/>
            <person name="Lipzen A."/>
            <person name="Barry K."/>
            <person name="Berbee M.L."/>
            <person name="Buchler N.E."/>
            <person name="Grigoriev I.V."/>
            <person name="Spatafora J.W."/>
            <person name="Stajich J.E."/>
            <person name="James T.Y."/>
        </authorList>
    </citation>
    <scope>NUCLEOTIDE SEQUENCE</scope>
    <source>
        <strain evidence="1">AG</strain>
    </source>
</reference>
<proteinExistence type="predicted"/>
<gene>
    <name evidence="1" type="ORF">K450DRAFT_252668</name>
</gene>
<evidence type="ECO:0000313" key="2">
    <source>
        <dbReference type="Proteomes" id="UP001206595"/>
    </source>
</evidence>